<organism evidence="2 3">
    <name type="scientific">Ferviditalea candida</name>
    <dbReference type="NCBI Taxonomy" id="3108399"/>
    <lineage>
        <taxon>Bacteria</taxon>
        <taxon>Bacillati</taxon>
        <taxon>Bacillota</taxon>
        <taxon>Bacilli</taxon>
        <taxon>Bacillales</taxon>
        <taxon>Paenibacillaceae</taxon>
        <taxon>Ferviditalea</taxon>
    </lineage>
</organism>
<sequence>MMWEANVLMFGKVLFSFLVLFVFLPSLIIRFQNEDDSVLDRIFIPLIHSSVFIIIAVHILAAFLLFEPISIIAACVSGFLFFWRRRLVRSSQPARAH</sequence>
<keyword evidence="3" id="KW-1185">Reference proteome</keyword>
<evidence type="ECO:0000256" key="1">
    <source>
        <dbReference type="SAM" id="Phobius"/>
    </source>
</evidence>
<feature type="transmembrane region" description="Helical" evidence="1">
    <location>
        <begin position="52"/>
        <end position="83"/>
    </location>
</feature>
<keyword evidence="1" id="KW-0812">Transmembrane</keyword>
<reference evidence="2" key="1">
    <citation type="submission" date="2023-12" db="EMBL/GenBank/DDBJ databases">
        <title>Fervidustalea candida gen. nov., sp. nov., a novel member of the family Paenibacillaceae isolated from a geothermal area.</title>
        <authorList>
            <person name="Li W.-J."/>
            <person name="Jiao J.-Y."/>
            <person name="Chen Y."/>
        </authorList>
    </citation>
    <scope>NUCLEOTIDE SEQUENCE</scope>
    <source>
        <strain evidence="2">SYSU GA230002</strain>
    </source>
</reference>
<keyword evidence="1" id="KW-0472">Membrane</keyword>
<comment type="caution">
    <text evidence="2">The sequence shown here is derived from an EMBL/GenBank/DDBJ whole genome shotgun (WGS) entry which is preliminary data.</text>
</comment>
<gene>
    <name evidence="2" type="ORF">VF724_06740</name>
</gene>
<evidence type="ECO:0000313" key="2">
    <source>
        <dbReference type="EMBL" id="MEB3101359.1"/>
    </source>
</evidence>
<accession>A0ABU5ZFS7</accession>
<protein>
    <submittedName>
        <fullName evidence="2">Uncharacterized protein</fullName>
    </submittedName>
</protein>
<proteinExistence type="predicted"/>
<keyword evidence="1" id="KW-1133">Transmembrane helix</keyword>
<evidence type="ECO:0000313" key="3">
    <source>
        <dbReference type="Proteomes" id="UP001310386"/>
    </source>
</evidence>
<dbReference type="Proteomes" id="UP001310386">
    <property type="component" value="Unassembled WGS sequence"/>
</dbReference>
<dbReference type="EMBL" id="JAYJLD010000007">
    <property type="protein sequence ID" value="MEB3101359.1"/>
    <property type="molecule type" value="Genomic_DNA"/>
</dbReference>
<dbReference type="RefSeq" id="WP_371753475.1">
    <property type="nucleotide sequence ID" value="NZ_JAYJLD010000007.1"/>
</dbReference>
<name>A0ABU5ZFS7_9BACL</name>